<protein>
    <submittedName>
        <fullName evidence="3">Fortune-1</fullName>
    </submittedName>
</protein>
<feature type="region of interest" description="Disordered" evidence="1">
    <location>
        <begin position="43"/>
        <end position="77"/>
    </location>
</feature>
<gene>
    <name evidence="3" type="primary">Ft-1</name>
</gene>
<dbReference type="AlphaFoldDB" id="Q8VZY5"/>
<dbReference type="PANTHER" id="PTHR37225:SF1">
    <property type="entry name" value="OS04G0657900 PROTEIN"/>
    <property type="match status" value="1"/>
</dbReference>
<keyword evidence="2" id="KW-0812">Transmembrane</keyword>
<sequence length="77" mass="8613">MSGGKEDRKMDPAQLVIPVLSIATAAAFTFYAVSFSEIREKSFEDLESSDTEKPRLKSSLSSKERRAMKKAAKEQKK</sequence>
<feature type="compositionally biased region" description="Basic and acidic residues" evidence="1">
    <location>
        <begin position="43"/>
        <end position="55"/>
    </location>
</feature>
<name>Q8VZY5_9SPER</name>
<dbReference type="PANTHER" id="PTHR37225">
    <property type="entry name" value="OSJNBA0011F23.3 PROTEIN"/>
    <property type="match status" value="1"/>
</dbReference>
<accession>Q8VZY5</accession>
<keyword evidence="2" id="KW-0472">Membrane</keyword>
<evidence type="ECO:0000256" key="1">
    <source>
        <dbReference type="SAM" id="MobiDB-lite"/>
    </source>
</evidence>
<dbReference type="EMBL" id="AY061990">
    <property type="protein sequence ID" value="AAL35744.1"/>
    <property type="molecule type" value="mRNA"/>
</dbReference>
<proteinExistence type="evidence at transcript level"/>
<reference evidence="3" key="1">
    <citation type="journal article" date="2002" name="Mech. Dev.">
        <title>Cloning and characterization of Fortune-1, a novel gene with enhanced expression in male reproductive organs of Cycas edentata.</title>
        <authorList>
            <person name="Zhang P."/>
            <person name="Pwee K.H."/>
            <person name="Tan H.T."/>
            <person name="Kumar P.P."/>
        </authorList>
    </citation>
    <scope>NUCLEOTIDE SEQUENCE</scope>
</reference>
<organism evidence="3">
    <name type="scientific">Cycas edentata</name>
    <dbReference type="NCBI Taxonomy" id="179041"/>
    <lineage>
        <taxon>Eukaryota</taxon>
        <taxon>Viridiplantae</taxon>
        <taxon>Streptophyta</taxon>
        <taxon>Embryophyta</taxon>
        <taxon>Tracheophyta</taxon>
        <taxon>Spermatophyta</taxon>
        <taxon>Cycadidae</taxon>
        <taxon>Cycadales</taxon>
        <taxon>Cycadaceae</taxon>
        <taxon>Cycas</taxon>
    </lineage>
</organism>
<feature type="transmembrane region" description="Helical" evidence="2">
    <location>
        <begin position="15"/>
        <end position="33"/>
    </location>
</feature>
<evidence type="ECO:0000313" key="3">
    <source>
        <dbReference type="EMBL" id="AAL35744.1"/>
    </source>
</evidence>
<keyword evidence="2" id="KW-1133">Transmembrane helix</keyword>
<evidence type="ECO:0000256" key="2">
    <source>
        <dbReference type="SAM" id="Phobius"/>
    </source>
</evidence>